<comment type="caution">
    <text evidence="1">The sequence shown here is derived from an EMBL/GenBank/DDBJ whole genome shotgun (WGS) entry which is preliminary data.</text>
</comment>
<evidence type="ECO:0000313" key="2">
    <source>
        <dbReference type="Proteomes" id="UP000772618"/>
    </source>
</evidence>
<name>A0ABS5W0R9_9BACT</name>
<dbReference type="Proteomes" id="UP000772618">
    <property type="component" value="Unassembled WGS sequence"/>
</dbReference>
<proteinExistence type="predicted"/>
<accession>A0ABS5W0R9</accession>
<sequence>VMGNAMKRFTNEIDLKLETLASKVNAKVSKDRPDYPERLRTFEERRIDWIDHTINKAIIFQPNFESKGVNEEKWTFSVAAWYFEGTTDLRFSEDLVKEKPFESIANQLDRLLIDAVDRLAKINMVELDRLNNERWKRY</sequence>
<evidence type="ECO:0000313" key="1">
    <source>
        <dbReference type="EMBL" id="MBT1706564.1"/>
    </source>
</evidence>
<reference evidence="1 2" key="1">
    <citation type="submission" date="2021-05" db="EMBL/GenBank/DDBJ databases">
        <title>A Polyphasic approach of four new species of the genus Ohtaekwangia: Ohtaekwangia histidinii sp. nov., Ohtaekwangia cretensis sp. nov., Ohtaekwangia indiensis sp. nov., Ohtaekwangia reichenbachii sp. nov. from diverse environment.</title>
        <authorList>
            <person name="Octaviana S."/>
        </authorList>
    </citation>
    <scope>NUCLEOTIDE SEQUENCE [LARGE SCALE GENOMIC DNA]</scope>
    <source>
        <strain evidence="1 2">PWU20</strain>
    </source>
</reference>
<gene>
    <name evidence="1" type="ORF">KK060_25040</name>
</gene>
<organism evidence="1 2">
    <name type="scientific">Chryseosolibacter indicus</name>
    <dbReference type="NCBI Taxonomy" id="2782351"/>
    <lineage>
        <taxon>Bacteria</taxon>
        <taxon>Pseudomonadati</taxon>
        <taxon>Bacteroidota</taxon>
        <taxon>Cytophagia</taxon>
        <taxon>Cytophagales</taxon>
        <taxon>Chryseotaleaceae</taxon>
        <taxon>Chryseosolibacter</taxon>
    </lineage>
</organism>
<protein>
    <submittedName>
        <fullName evidence="1">Uncharacterized protein</fullName>
    </submittedName>
</protein>
<dbReference type="RefSeq" id="WP_254158010.1">
    <property type="nucleotide sequence ID" value="NZ_JAHESD010000159.1"/>
</dbReference>
<keyword evidence="2" id="KW-1185">Reference proteome</keyword>
<dbReference type="EMBL" id="JAHESD010000159">
    <property type="protein sequence ID" value="MBT1706564.1"/>
    <property type="molecule type" value="Genomic_DNA"/>
</dbReference>
<feature type="non-terminal residue" evidence="1">
    <location>
        <position position="1"/>
    </location>
</feature>